<feature type="compositionally biased region" description="Polar residues" evidence="10">
    <location>
        <begin position="1224"/>
        <end position="1238"/>
    </location>
</feature>
<dbReference type="FunFam" id="1.10.1670.10:FF:000004">
    <property type="entry name" value="DNA glycosylase/AP lyase ROS1"/>
    <property type="match status" value="1"/>
</dbReference>
<dbReference type="SUPFAM" id="SSF48150">
    <property type="entry name" value="DNA-glycosylase"/>
    <property type="match status" value="1"/>
</dbReference>
<dbReference type="GO" id="GO:0141166">
    <property type="term" value="P:chromosomal 5-methylcytosine DNA demethylation pathway"/>
    <property type="evidence" value="ECO:0007669"/>
    <property type="project" value="InterPro"/>
</dbReference>
<dbReference type="InterPro" id="IPR003265">
    <property type="entry name" value="HhH-GPD_domain"/>
</dbReference>
<dbReference type="Pfam" id="PF15629">
    <property type="entry name" value="Perm-CXXC"/>
    <property type="match status" value="1"/>
</dbReference>
<evidence type="ECO:0000313" key="12">
    <source>
        <dbReference type="EMBL" id="KAK4785599.1"/>
    </source>
</evidence>
<dbReference type="InterPro" id="IPR044811">
    <property type="entry name" value="DME/ROS1"/>
</dbReference>
<dbReference type="GO" id="GO:0005634">
    <property type="term" value="C:nucleus"/>
    <property type="evidence" value="ECO:0007669"/>
    <property type="project" value="UniProtKB-SubCell"/>
</dbReference>
<dbReference type="GO" id="GO:0006284">
    <property type="term" value="P:base-excision repair"/>
    <property type="evidence" value="ECO:0007669"/>
    <property type="project" value="InterPro"/>
</dbReference>
<dbReference type="GO" id="GO:0051539">
    <property type="term" value="F:4 iron, 4 sulfur cluster binding"/>
    <property type="evidence" value="ECO:0007669"/>
    <property type="project" value="UniProtKB-KW"/>
</dbReference>
<gene>
    <name evidence="12" type="ORF">SAY86_002288</name>
</gene>
<feature type="compositionally biased region" description="Basic and acidic residues" evidence="10">
    <location>
        <begin position="1165"/>
        <end position="1179"/>
    </location>
</feature>
<dbReference type="GO" id="GO:0003906">
    <property type="term" value="F:DNA-(apurinic or apyrimidinic site) endonuclease activity"/>
    <property type="evidence" value="ECO:0007669"/>
    <property type="project" value="UniProtKB-ARBA"/>
</dbReference>
<evidence type="ECO:0000256" key="3">
    <source>
        <dbReference type="ARBA" id="ARBA00005646"/>
    </source>
</evidence>
<dbReference type="Gene3D" id="1.10.1670.10">
    <property type="entry name" value="Helix-hairpin-Helix base-excision DNA repair enzymes (C-terminal)"/>
    <property type="match status" value="1"/>
</dbReference>
<dbReference type="InterPro" id="IPR028924">
    <property type="entry name" value="Perm-CXXC"/>
</dbReference>
<evidence type="ECO:0000256" key="9">
    <source>
        <dbReference type="ARBA" id="ARBA00023242"/>
    </source>
</evidence>
<evidence type="ECO:0000259" key="11">
    <source>
        <dbReference type="SMART" id="SM00478"/>
    </source>
</evidence>
<organism evidence="12 13">
    <name type="scientific">Trapa natans</name>
    <name type="common">Water chestnut</name>
    <dbReference type="NCBI Taxonomy" id="22666"/>
    <lineage>
        <taxon>Eukaryota</taxon>
        <taxon>Viridiplantae</taxon>
        <taxon>Streptophyta</taxon>
        <taxon>Embryophyta</taxon>
        <taxon>Tracheophyta</taxon>
        <taxon>Spermatophyta</taxon>
        <taxon>Magnoliopsida</taxon>
        <taxon>eudicotyledons</taxon>
        <taxon>Gunneridae</taxon>
        <taxon>Pentapetalae</taxon>
        <taxon>rosids</taxon>
        <taxon>malvids</taxon>
        <taxon>Myrtales</taxon>
        <taxon>Lythraceae</taxon>
        <taxon>Trapa</taxon>
    </lineage>
</organism>
<feature type="compositionally biased region" description="Basic residues" evidence="10">
    <location>
        <begin position="329"/>
        <end position="338"/>
    </location>
</feature>
<dbReference type="GO" id="GO:0019104">
    <property type="term" value="F:DNA N-glycosylase activity"/>
    <property type="evidence" value="ECO:0007669"/>
    <property type="project" value="InterPro"/>
</dbReference>
<keyword evidence="9" id="KW-0539">Nucleus</keyword>
<keyword evidence="6" id="KW-0408">Iron</keyword>
<sequence>MNPLWNFEVGLSVPPSRNGSHVAGGFWLPETPAKTVPLRSHTIPIHQSENLLDMLNCPELGAPSSNPYLHEIPGCSNYVQQPTNQYERMASTEEFFGLDFDFLERNHHTTNQSTGAYTLDLGIGDSTARSVSLSNILASGNMAFMPTIEDSLIRSLHMDSQAIDLNFPVQSNGWMEFDSRGMDNQALDLNFPVQSNNGWMDFDSRSIPTDQLNTDYQYMNSTSCQVSYDPWRSNVPSGIYNTIPFTPTNTIPFTPTNTIPFTPTTPDAARSKGIQVPLLDSVVDKSVNHERGHKDELLQSIVDSIKTNDGTKNGTHGGIDLNKTPQQKPSKRKKHRPKVIIEEKAKRTKTSHTPQKSDGVVEEPSQKRKYTRKEGLKETDEPHQRKDAKESGAHTPKKPHHVVGEPSSKRKYTRKEGLKETDEPHQRKDAKESGAHTPKKPHHVVGEPSSKRKYTPKEGLKEADEPLQRKDGRKSGAAQVHSTKKSSRKFLNFDFEDVTAEARTGQWPVEGKVPDDKEEALHLVSNCQKMGVPTRNDILFKAPRPSASQVTQKNSFLPQYQGSMNSTTSASMDGISAPYFSLSQVQESIHHQSIRSHIQLGGDSMLDMLNRTSQVASYVASGEGSLLNGQTHQSISSALMWQRILSTLSNTQEKINTRERISDASSIIDDSGLEHRSTRLPFHDITSRVSELQKNEEKFRYYTANEVNRLSSHEYLQHIALQSKKSSQVDQTDLTTVAEHKHSDQQLILMSPKAHANMQNTSPLAIETPLPAKLQRKRSYRRNPLHASTEKNEPTTVVMSNSKGLTTIDEITNHLSDVNFEREDGVIVPYKAEGAIVPLEGKKHRPRPKVELDPQTSKMWNLLMGKVTDGGHEENSEEKERWWENERKMFRGRVDSFIARMRLVQGDRRFSRWKGSVVDSVIGVFLTQNVSDHLSSSAFMYLSARFPLDSTSHNKCSNNGGTKISVEEPGNHELHTTKLDPICNQSPIVSSPPRERWGDRESLVREGRKLFEMQTLSSEEEVISSQVSFDRSTVDGSRGIIHCSGPNSESEDQGTSHKSNGVCCTASKNSLHGEMLMFHDINNQESGITSHSYGSETRYEASNEGYTNGSSPSTLPMTFGSPNMYPSSLPIRDPHLKLAPGLPVGNCNVFGEESTGSLIKAATLGEERNGSTKQKEHPSESTNKTQTTDQYHALNKHQTYQTGCLQMGSQSGITHHSQSILVDTMDKPNSNEQPSLSSKTHREENVAEQAKAREENGAKQVREETTAKQAKAKEETTAKQAKAREETTAKQGKAKESKAQSPTKIDWDALRKDVKTNYASKERSSDLMDSLDYEAMRKASISEISNAIKERGMNNMLASRMKDFLDRLVDDHGSIDLEWLRDVPPDKAKDYLLSIKGLGLKSVECVRLLTLHHLAFPVDTNVGRIAVRLGWVPLQPLPDTLQLHLLELYPILDSVQKYLWPRLCILDQPTLYELHYHLITFGKVFCTKSKPNCNACPLRSECRHFASAFTSTRLALPVPEDNGNVGSTTTQAESGSLVQINPLLENSSVKEGQSTSTNFQPIIEEPASPVQELGDLESDIEDGWGEDDDEDEIPAIRLNMKELTENLQNFIQSNNIELQEGDMPQALVALTPGMASIPTRKLKNVSRLRTEHEVYELGDDNPLLEGMPKREPDDPSPYLLAIWTPGETASSVNPPERKCEFQNSGNLCDEKTCFSCNSTREANSQTIRGTLLIPCRTAMRGSFPLNGTYFQVNEMFADHKTSMNPMVVLRSSIWKLPRRTVYFGTSVTSIFRGMTTEQIQSCFWRGFVCVRGFDQATRAPRPLVARLHFPQSKLAKTKKENTNGK</sequence>
<dbReference type="Proteomes" id="UP001346149">
    <property type="component" value="Unassembled WGS sequence"/>
</dbReference>
<dbReference type="PANTHER" id="PTHR46213:SF24">
    <property type="entry name" value="HHH-GPD DOMAIN-CONTAINING PROTEIN"/>
    <property type="match status" value="1"/>
</dbReference>
<evidence type="ECO:0000313" key="13">
    <source>
        <dbReference type="Proteomes" id="UP001346149"/>
    </source>
</evidence>
<dbReference type="GO" id="GO:0046872">
    <property type="term" value="F:metal ion binding"/>
    <property type="evidence" value="ECO:0007669"/>
    <property type="project" value="UniProtKB-KW"/>
</dbReference>
<feature type="compositionally biased region" description="Basic and acidic residues" evidence="10">
    <location>
        <begin position="372"/>
        <end position="392"/>
    </location>
</feature>
<evidence type="ECO:0000256" key="6">
    <source>
        <dbReference type="ARBA" id="ARBA00023004"/>
    </source>
</evidence>
<evidence type="ECO:0000256" key="8">
    <source>
        <dbReference type="ARBA" id="ARBA00023125"/>
    </source>
</evidence>
<comment type="cofactor">
    <cofactor evidence="1">
        <name>[4Fe-4S] cluster</name>
        <dbReference type="ChEBI" id="CHEBI:49883"/>
    </cofactor>
</comment>
<feature type="compositionally biased region" description="Basic and acidic residues" evidence="10">
    <location>
        <begin position="414"/>
        <end position="434"/>
    </location>
</feature>
<dbReference type="InterPro" id="IPR023170">
    <property type="entry name" value="HhH_base_excis_C"/>
</dbReference>
<comment type="subcellular location">
    <subcellularLocation>
        <location evidence="2">Nucleus</location>
    </subcellularLocation>
</comment>
<dbReference type="Pfam" id="PF15628">
    <property type="entry name" value="RRM_DME"/>
    <property type="match status" value="1"/>
</dbReference>
<feature type="region of interest" description="Disordered" evidence="10">
    <location>
        <begin position="308"/>
        <end position="486"/>
    </location>
</feature>
<evidence type="ECO:0000256" key="7">
    <source>
        <dbReference type="ARBA" id="ARBA00023014"/>
    </source>
</evidence>
<evidence type="ECO:0000256" key="4">
    <source>
        <dbReference type="ARBA" id="ARBA00022485"/>
    </source>
</evidence>
<dbReference type="GO" id="GO:0035514">
    <property type="term" value="F:DNA demethylase activity"/>
    <property type="evidence" value="ECO:0007669"/>
    <property type="project" value="InterPro"/>
</dbReference>
<feature type="region of interest" description="Disordered" evidence="10">
    <location>
        <begin position="1162"/>
        <end position="1187"/>
    </location>
</feature>
<feature type="compositionally biased region" description="Basic and acidic residues" evidence="10">
    <location>
        <begin position="1240"/>
        <end position="1298"/>
    </location>
</feature>
<evidence type="ECO:0000256" key="1">
    <source>
        <dbReference type="ARBA" id="ARBA00001966"/>
    </source>
</evidence>
<reference evidence="12 13" key="1">
    <citation type="journal article" date="2023" name="Hortic Res">
        <title>Pangenome of water caltrop reveals structural variations and asymmetric subgenome divergence after allopolyploidization.</title>
        <authorList>
            <person name="Zhang X."/>
            <person name="Chen Y."/>
            <person name="Wang L."/>
            <person name="Yuan Y."/>
            <person name="Fang M."/>
            <person name="Shi L."/>
            <person name="Lu R."/>
            <person name="Comes H.P."/>
            <person name="Ma Y."/>
            <person name="Chen Y."/>
            <person name="Huang G."/>
            <person name="Zhou Y."/>
            <person name="Zheng Z."/>
            <person name="Qiu Y."/>
        </authorList>
    </citation>
    <scope>NUCLEOTIDE SEQUENCE [LARGE SCALE GENOMIC DNA]</scope>
    <source>
        <strain evidence="12">F231</strain>
    </source>
</reference>
<dbReference type="InterPro" id="IPR011257">
    <property type="entry name" value="DNA_glycosylase"/>
</dbReference>
<evidence type="ECO:0000256" key="5">
    <source>
        <dbReference type="ARBA" id="ARBA00022723"/>
    </source>
</evidence>
<keyword evidence="5" id="KW-0479">Metal-binding</keyword>
<dbReference type="PANTHER" id="PTHR46213">
    <property type="entry name" value="TRANSCRIPTIONAL ACTIVATOR DEMETER"/>
    <property type="match status" value="1"/>
</dbReference>
<protein>
    <recommendedName>
        <fullName evidence="11">HhH-GPD domain-containing protein</fullName>
    </recommendedName>
</protein>
<dbReference type="EMBL" id="JAXQNO010000013">
    <property type="protein sequence ID" value="KAK4785599.1"/>
    <property type="molecule type" value="Genomic_DNA"/>
</dbReference>
<dbReference type="InterPro" id="IPR028925">
    <property type="entry name" value="RRM_DME"/>
</dbReference>
<dbReference type="InterPro" id="IPR003651">
    <property type="entry name" value="Endonuclease3_FeS-loop_motif"/>
</dbReference>
<feature type="region of interest" description="Disordered" evidence="10">
    <location>
        <begin position="1094"/>
        <end position="1114"/>
    </location>
</feature>
<evidence type="ECO:0000256" key="10">
    <source>
        <dbReference type="SAM" id="MobiDB-lite"/>
    </source>
</evidence>
<dbReference type="SMART" id="SM00478">
    <property type="entry name" value="ENDO3c"/>
    <property type="match status" value="1"/>
</dbReference>
<keyword evidence="4" id="KW-0004">4Fe-4S</keyword>
<keyword evidence="13" id="KW-1185">Reference proteome</keyword>
<feature type="compositionally biased region" description="Basic and acidic residues" evidence="10">
    <location>
        <begin position="455"/>
        <end position="474"/>
    </location>
</feature>
<name>A0AAN7QZE9_TRANT</name>
<feature type="compositionally biased region" description="Polar residues" evidence="10">
    <location>
        <begin position="1104"/>
        <end position="1114"/>
    </location>
</feature>
<keyword evidence="8" id="KW-0238">DNA-binding</keyword>
<keyword evidence="7" id="KW-0411">Iron-sulfur</keyword>
<dbReference type="CDD" id="cd00056">
    <property type="entry name" value="ENDO3c"/>
    <property type="match status" value="1"/>
</dbReference>
<evidence type="ECO:0000256" key="2">
    <source>
        <dbReference type="ARBA" id="ARBA00004123"/>
    </source>
</evidence>
<proteinExistence type="inferred from homology"/>
<comment type="similarity">
    <text evidence="3">Belongs to the DNA glycosylase family. DEMETER subfamily.</text>
</comment>
<feature type="domain" description="HhH-GPD" evidence="11">
    <location>
        <begin position="1319"/>
        <end position="1484"/>
    </location>
</feature>
<dbReference type="GO" id="GO:0003677">
    <property type="term" value="F:DNA binding"/>
    <property type="evidence" value="ECO:0007669"/>
    <property type="project" value="UniProtKB-KW"/>
</dbReference>
<feature type="region of interest" description="Disordered" evidence="10">
    <location>
        <begin position="1224"/>
        <end position="1304"/>
    </location>
</feature>
<dbReference type="SMART" id="SM00525">
    <property type="entry name" value="FES"/>
    <property type="match status" value="1"/>
</dbReference>
<comment type="caution">
    <text evidence="12">The sequence shown here is derived from an EMBL/GenBank/DDBJ whole genome shotgun (WGS) entry which is preliminary data.</text>
</comment>
<accession>A0AAN7QZE9</accession>